<dbReference type="PRINTS" id="PR01850">
    <property type="entry name" value="GROUCHOFAMLY"/>
</dbReference>
<feature type="compositionally biased region" description="Basic and acidic residues" evidence="7">
    <location>
        <begin position="136"/>
        <end position="146"/>
    </location>
</feature>
<evidence type="ECO:0000259" key="8">
    <source>
        <dbReference type="Pfam" id="PF03920"/>
    </source>
</evidence>
<feature type="repeat" description="WD" evidence="6">
    <location>
        <begin position="536"/>
        <end position="577"/>
    </location>
</feature>
<feature type="compositionally biased region" description="Low complexity" evidence="7">
    <location>
        <begin position="272"/>
        <end position="288"/>
    </location>
</feature>
<feature type="domain" description="Groucho/TLE N-terminal Q-rich" evidence="8">
    <location>
        <begin position="1"/>
        <end position="87"/>
    </location>
</feature>
<dbReference type="PROSITE" id="PS50082">
    <property type="entry name" value="WD_REPEATS_2"/>
    <property type="match status" value="2"/>
</dbReference>
<keyword evidence="4" id="KW-0677">Repeat</keyword>
<keyword evidence="10" id="KW-1185">Reference proteome</keyword>
<evidence type="ECO:0000256" key="3">
    <source>
        <dbReference type="ARBA" id="ARBA00022574"/>
    </source>
</evidence>
<keyword evidence="3 6" id="KW-0853">WD repeat</keyword>
<comment type="similarity">
    <text evidence="2">Belongs to the WD repeat Groucho/TLE family.</text>
</comment>
<dbReference type="InterPro" id="IPR015943">
    <property type="entry name" value="WD40/YVTN_repeat-like_dom_sf"/>
</dbReference>
<feature type="compositionally biased region" description="Pro residues" evidence="7">
    <location>
        <begin position="100"/>
        <end position="114"/>
    </location>
</feature>
<feature type="compositionally biased region" description="Low complexity" evidence="7">
    <location>
        <begin position="115"/>
        <end position="135"/>
    </location>
</feature>
<dbReference type="Gene3D" id="2.130.10.10">
    <property type="entry name" value="YVTN repeat-like/Quinoprotein amine dehydrogenase"/>
    <property type="match status" value="1"/>
</dbReference>
<dbReference type="Pfam" id="PF03920">
    <property type="entry name" value="TLE_N"/>
    <property type="match status" value="1"/>
</dbReference>
<dbReference type="Proteomes" id="UP001186944">
    <property type="component" value="Unassembled WGS sequence"/>
</dbReference>
<dbReference type="PROSITE" id="PS00678">
    <property type="entry name" value="WD_REPEATS_1"/>
    <property type="match status" value="2"/>
</dbReference>
<dbReference type="PROSITE" id="PS50294">
    <property type="entry name" value="WD_REPEATS_REGION"/>
    <property type="match status" value="1"/>
</dbReference>
<evidence type="ECO:0000256" key="6">
    <source>
        <dbReference type="PROSITE-ProRule" id="PRU00221"/>
    </source>
</evidence>
<organism evidence="9 10">
    <name type="scientific">Pinctada imbricata</name>
    <name type="common">Atlantic pearl-oyster</name>
    <name type="synonym">Pinctada martensii</name>
    <dbReference type="NCBI Taxonomy" id="66713"/>
    <lineage>
        <taxon>Eukaryota</taxon>
        <taxon>Metazoa</taxon>
        <taxon>Spiralia</taxon>
        <taxon>Lophotrochozoa</taxon>
        <taxon>Mollusca</taxon>
        <taxon>Bivalvia</taxon>
        <taxon>Autobranchia</taxon>
        <taxon>Pteriomorphia</taxon>
        <taxon>Pterioida</taxon>
        <taxon>Pterioidea</taxon>
        <taxon>Pteriidae</taxon>
        <taxon>Pinctada</taxon>
    </lineage>
</organism>
<feature type="repeat" description="WD" evidence="6">
    <location>
        <begin position="494"/>
        <end position="535"/>
    </location>
</feature>
<dbReference type="InterPro" id="IPR005617">
    <property type="entry name" value="Groucho/TLE_N"/>
</dbReference>
<dbReference type="GO" id="GO:0005634">
    <property type="term" value="C:nucleus"/>
    <property type="evidence" value="ECO:0007669"/>
    <property type="project" value="UniProtKB-SubCell"/>
</dbReference>
<evidence type="ECO:0000256" key="4">
    <source>
        <dbReference type="ARBA" id="ARBA00022737"/>
    </source>
</evidence>
<dbReference type="SMART" id="SM00320">
    <property type="entry name" value="WD40"/>
    <property type="match status" value="7"/>
</dbReference>
<dbReference type="GO" id="GO:0005667">
    <property type="term" value="C:transcription regulator complex"/>
    <property type="evidence" value="ECO:0007669"/>
    <property type="project" value="TreeGrafter"/>
</dbReference>
<protein>
    <recommendedName>
        <fullName evidence="8">Groucho/TLE N-terminal Q-rich domain-containing protein</fullName>
    </recommendedName>
</protein>
<feature type="compositionally biased region" description="Basic and acidic residues" evidence="7">
    <location>
        <begin position="153"/>
        <end position="196"/>
    </location>
</feature>
<dbReference type="EMBL" id="VSWD01000007">
    <property type="protein sequence ID" value="KAK3097367.1"/>
    <property type="molecule type" value="Genomic_DNA"/>
</dbReference>
<proteinExistence type="inferred from homology"/>
<accession>A0AA88Y3R1</accession>
<dbReference type="CDD" id="cd00200">
    <property type="entry name" value="WD40"/>
    <property type="match status" value="1"/>
</dbReference>
<keyword evidence="5" id="KW-0539">Nucleus</keyword>
<reference evidence="9" key="1">
    <citation type="submission" date="2019-08" db="EMBL/GenBank/DDBJ databases">
        <title>The improved chromosome-level genome for the pearl oyster Pinctada fucata martensii using PacBio sequencing and Hi-C.</title>
        <authorList>
            <person name="Zheng Z."/>
        </authorList>
    </citation>
    <scope>NUCLEOTIDE SEQUENCE</scope>
    <source>
        <strain evidence="9">ZZ-2019</strain>
        <tissue evidence="9">Adductor muscle</tissue>
    </source>
</reference>
<name>A0AA88Y3R1_PINIB</name>
<dbReference type="Pfam" id="PF00400">
    <property type="entry name" value="WD40"/>
    <property type="match status" value="5"/>
</dbReference>
<gene>
    <name evidence="9" type="ORF">FSP39_009029</name>
</gene>
<evidence type="ECO:0000256" key="7">
    <source>
        <dbReference type="SAM" id="MobiDB-lite"/>
    </source>
</evidence>
<evidence type="ECO:0000256" key="2">
    <source>
        <dbReference type="ARBA" id="ARBA00005969"/>
    </source>
</evidence>
<dbReference type="SUPFAM" id="SSF50978">
    <property type="entry name" value="WD40 repeat-like"/>
    <property type="match status" value="1"/>
</dbReference>
<comment type="caution">
    <text evidence="9">The sequence shown here is derived from an EMBL/GenBank/DDBJ whole genome shotgun (WGS) entry which is preliminary data.</text>
</comment>
<dbReference type="InterPro" id="IPR036322">
    <property type="entry name" value="WD40_repeat_dom_sf"/>
</dbReference>
<dbReference type="AlphaFoldDB" id="A0AA88Y3R1"/>
<feature type="compositionally biased region" description="Basic and acidic residues" evidence="7">
    <location>
        <begin position="221"/>
        <end position="241"/>
    </location>
</feature>
<dbReference type="GO" id="GO:0003714">
    <property type="term" value="F:transcription corepressor activity"/>
    <property type="evidence" value="ECO:0007669"/>
    <property type="project" value="TreeGrafter"/>
</dbReference>
<sequence>MECEKLAQGKEEMQRHYVMYYEMSYGLNIEMHKQTEIAKRLNAICAQVIPFLSQEHQQQVAAAVERAKQVTMTELNTIIGQQMQAGQHIGGAHGHGAPQFPMPPHPPGLQPPLPVSSASSLLALHSSGGLGPSHLLSKEDKDEKHNRSSASPGDRDRDRERYEHKYGEKLSSRSRTPEVNESSKKRRVEDKGHDSDAENDQDLVVDVGEDNAGPSMNGDLSPKETKKEIPAKKTTEDRCSPRSDASSHGSSASNKHRDSIPNEQASTPVSKPATPTSSGNTTPGPSAGASAIKQGMGHIPSAYPPFMPGGAHGLPADISTSYPNGIGLHNNISPNAMSNYHRNMFPDPHGAHGPHVRPGLANVPGGKPAYSFHVSGDGQMQPVPFPPDALIGPGIPRHARQINTLNHGEVVCAVTISNPTRHVYTGGKGCVKVWDISQPGNKSPISQLDCLQRDNYIRSIKLLQDGRTLIVGGEASTLSIWDLAAPTPRIKAELTSSAPACYALAISPDSKVCFSCCSDGNIAVWDLHNQTLVRQFQGHTDGASCIDISPDGTKLWTGGLDNTVRSWDLREGRQLQQHDFSSQIFSLGYCPTGEWLAVGMESSNVEVLHCSKPDKYQLHLHESCVLSLKFAYCGKWFVSTGKDNLLNAWRTPYGASIFQSKESSSVLSCDISTDDKYIVTGSGDKKATLYEVIF</sequence>
<evidence type="ECO:0000313" key="9">
    <source>
        <dbReference type="EMBL" id="KAK3097367.1"/>
    </source>
</evidence>
<dbReference type="InterPro" id="IPR001680">
    <property type="entry name" value="WD40_rpt"/>
</dbReference>
<dbReference type="PANTHER" id="PTHR10814">
    <property type="entry name" value="TRANSDUCIN-LIKE ENHANCER PROTEIN"/>
    <property type="match status" value="1"/>
</dbReference>
<evidence type="ECO:0000256" key="5">
    <source>
        <dbReference type="ARBA" id="ARBA00023242"/>
    </source>
</evidence>
<feature type="compositionally biased region" description="Acidic residues" evidence="7">
    <location>
        <begin position="197"/>
        <end position="209"/>
    </location>
</feature>
<dbReference type="PANTHER" id="PTHR10814:SF21">
    <property type="entry name" value="PROTEIN GROUCHO"/>
    <property type="match status" value="1"/>
</dbReference>
<dbReference type="FunFam" id="2.130.10.10:FF:000001">
    <property type="entry name" value="transducin-like enhancer protein 3 isoform X1"/>
    <property type="match status" value="1"/>
</dbReference>
<dbReference type="InterPro" id="IPR019775">
    <property type="entry name" value="WD40_repeat_CS"/>
</dbReference>
<evidence type="ECO:0000256" key="1">
    <source>
        <dbReference type="ARBA" id="ARBA00004123"/>
    </source>
</evidence>
<dbReference type="InterPro" id="IPR009146">
    <property type="entry name" value="Groucho_enhance"/>
</dbReference>
<feature type="region of interest" description="Disordered" evidence="7">
    <location>
        <begin position="87"/>
        <end position="304"/>
    </location>
</feature>
<feature type="compositionally biased region" description="Low complexity" evidence="7">
    <location>
        <begin position="242"/>
        <end position="253"/>
    </location>
</feature>
<comment type="subcellular location">
    <subcellularLocation>
        <location evidence="1">Nucleus</location>
    </subcellularLocation>
</comment>
<dbReference type="GO" id="GO:0090090">
    <property type="term" value="P:negative regulation of canonical Wnt signaling pathway"/>
    <property type="evidence" value="ECO:0007669"/>
    <property type="project" value="TreeGrafter"/>
</dbReference>
<evidence type="ECO:0000313" key="10">
    <source>
        <dbReference type="Proteomes" id="UP001186944"/>
    </source>
</evidence>